<accession>A0ABD2QI10</accession>
<comment type="caution">
    <text evidence="1">The sequence shown here is derived from an EMBL/GenBank/DDBJ whole genome shotgun (WGS) entry which is preliminary data.</text>
</comment>
<dbReference type="EMBL" id="JBJKFK010000295">
    <property type="protein sequence ID" value="KAL3318036.1"/>
    <property type="molecule type" value="Genomic_DNA"/>
</dbReference>
<gene>
    <name evidence="1" type="ORF">Ciccas_003303</name>
</gene>
<keyword evidence="2" id="KW-1185">Reference proteome</keyword>
<sequence>MLHHNAFNLRRLSFSVSTMLADDELTEEERCEDLDEWGLCRKAEEDWRDKTRVDAATCIDDHLPPKKKKSRRYLFGSG</sequence>
<name>A0ABD2QI10_9PLAT</name>
<evidence type="ECO:0000313" key="2">
    <source>
        <dbReference type="Proteomes" id="UP001626550"/>
    </source>
</evidence>
<protein>
    <submittedName>
        <fullName evidence="1">Uncharacterized protein</fullName>
    </submittedName>
</protein>
<evidence type="ECO:0000313" key="1">
    <source>
        <dbReference type="EMBL" id="KAL3318036.1"/>
    </source>
</evidence>
<dbReference type="Proteomes" id="UP001626550">
    <property type="component" value="Unassembled WGS sequence"/>
</dbReference>
<reference evidence="1 2" key="1">
    <citation type="submission" date="2024-11" db="EMBL/GenBank/DDBJ databases">
        <title>Adaptive evolution of stress response genes in parasites aligns with host niche diversity.</title>
        <authorList>
            <person name="Hahn C."/>
            <person name="Resl P."/>
        </authorList>
    </citation>
    <scope>NUCLEOTIDE SEQUENCE [LARGE SCALE GENOMIC DNA]</scope>
    <source>
        <strain evidence="1">EGGRZ-B1_66</strain>
        <tissue evidence="1">Body</tissue>
    </source>
</reference>
<proteinExistence type="predicted"/>
<dbReference type="AlphaFoldDB" id="A0ABD2QI10"/>
<organism evidence="1 2">
    <name type="scientific">Cichlidogyrus casuarinus</name>
    <dbReference type="NCBI Taxonomy" id="1844966"/>
    <lineage>
        <taxon>Eukaryota</taxon>
        <taxon>Metazoa</taxon>
        <taxon>Spiralia</taxon>
        <taxon>Lophotrochozoa</taxon>
        <taxon>Platyhelminthes</taxon>
        <taxon>Monogenea</taxon>
        <taxon>Monopisthocotylea</taxon>
        <taxon>Dactylogyridea</taxon>
        <taxon>Ancyrocephalidae</taxon>
        <taxon>Cichlidogyrus</taxon>
    </lineage>
</organism>